<dbReference type="InterPro" id="IPR043519">
    <property type="entry name" value="NT_sf"/>
</dbReference>
<dbReference type="FunFam" id="1.10.1410.10:FF:000018">
    <property type="entry name" value="Terminal uridylyltransferase cid1"/>
    <property type="match status" value="1"/>
</dbReference>
<dbReference type="CDD" id="cd05402">
    <property type="entry name" value="NT_PAP_TUTase"/>
    <property type="match status" value="1"/>
</dbReference>
<dbReference type="GO" id="GO:0010628">
    <property type="term" value="P:positive regulation of gene expression"/>
    <property type="evidence" value="ECO:0007669"/>
    <property type="project" value="UniProtKB-ARBA"/>
</dbReference>
<dbReference type="STRING" id="105231.A0A1Y1HZR9"/>
<feature type="compositionally biased region" description="Polar residues" evidence="9">
    <location>
        <begin position="306"/>
        <end position="316"/>
    </location>
</feature>
<dbReference type="InterPro" id="IPR054708">
    <property type="entry name" value="MTPAP-like_central"/>
</dbReference>
<keyword evidence="6" id="KW-0808">Transferase</keyword>
<evidence type="ECO:0000259" key="11">
    <source>
        <dbReference type="Pfam" id="PF22600"/>
    </source>
</evidence>
<feature type="region of interest" description="Disordered" evidence="9">
    <location>
        <begin position="331"/>
        <end position="386"/>
    </location>
</feature>
<dbReference type="EMBL" id="DF237069">
    <property type="protein sequence ID" value="GAQ82679.1"/>
    <property type="molecule type" value="Genomic_DNA"/>
</dbReference>
<accession>A0A1Y1HZR9</accession>
<keyword evidence="8" id="KW-0460">Magnesium</keyword>
<feature type="compositionally biased region" description="Basic residues" evidence="9">
    <location>
        <begin position="591"/>
        <end position="603"/>
    </location>
</feature>
<sequence length="1214" mass="132360">MNQYPGDGYPSYGYQGRRLTSPQQAGQLDGGIPNGAGGNASYQPGSAYGQGPGYGNPSGISGDSGATLLRLLRRGETLGQEDAVKTAAAQQRYSDLDYLTSAEQRKSPGPWFGQPDPAVAAIGPSRPSYQPFMGGAHRPSENANGSQQTWQGPPDARRQSFEGGGPWSAGMHPLRGEHWNGGDGLVASGRSQAVLQRLDTLQRLPSDIFEDGSGDLLRMLQGNQDAASATHAPPRPAPKSSGPSSDDAVYQPGGLPRGQFHHPAPEPIGPRSNPPPEVLGDIWAATEKESKEWGKGGGVSIPGAQQEKSTPPFQQSLSFGRWQSVAASVLDNDPLPGERVPSPQAAARRVPSQRTSFEEDLARRGGLGPGGPLGTVEERPMGGQRSSFDEQYARYAEQVAMQAQSEYFYAQQRRLAQAQMELFYQQQGGAPNRSAPGSGRSSRSNSKSPLRQPRGKGPRWPEYDTPPGGFSQYDLPLKPGQGLGYDDPLYWQSQHGPRGPFKGMHGQGPQGHFHEKPGAGPMQQWVKVGDPGVNPGLGLGQHLAKANYGGARMEGPDGFGSFSFPVTGDPNGGQRLQHSDNSGGSGEGGHHPKGGRKTPKNRTPKGTPKGTPTGSPLRSRRGDSKSPLKGRDGKEEGKEGGRGRRGEREPQKPKSHMEWRQKSPTPPKEDGPTPPEGVTPQGPTPRAQSPERAVADADVSKGEPEEGKTDTEFLHALVRQLSLAELQQDMRERPPLQEGSEILEQHQDMPSGEERAGTPTEFLLHSPIAMAGEQARAQARANAEARAQAKESQARSLTPPPGFGSLQRGFGSQQQIVEGGEEKKVLQRLEPQLSFKHLVEGSLEGLGGEAKEAGEEKREEVVWKEDNGQGLRSVRDARHRPDMPQINEELLGLVAGLIPTEEEDNQKLSFVGRLKSLFEKEWPGTQLYLFGSCANSFGVRNSDVDMCLGVGMPDGTTKSDVVERMAGILNKNGMLEVQALTHARVPIVKFRDHVSGIACDVCVNNMLAVANTSLLFTYAQIDGRLRQLAFAVKHWAKRRQVNETYRGTLSSYAYVLMCIHYMQGRAPPILPVLQEARPITYRYEFGGVECAYNDQVEIFRGFGAANKETLGELLAGFFEYWAFTHNYNHDVICVRLGRTVSKEEKDWTRRIGNERHLICIEDPFETSHDLGRVVDRHSIRVLRDEFHRAVKILRNDPDPVKTLFEPYVRADKEY</sequence>
<evidence type="ECO:0000256" key="3">
    <source>
        <dbReference type="ARBA" id="ARBA00004496"/>
    </source>
</evidence>
<dbReference type="OrthoDB" id="407432at2759"/>
<reference evidence="12 13" key="1">
    <citation type="journal article" date="2014" name="Nat. Commun.">
        <title>Klebsormidium flaccidum genome reveals primary factors for plant terrestrial adaptation.</title>
        <authorList>
            <person name="Hori K."/>
            <person name="Maruyama F."/>
            <person name="Fujisawa T."/>
            <person name="Togashi T."/>
            <person name="Yamamoto N."/>
            <person name="Seo M."/>
            <person name="Sato S."/>
            <person name="Yamada T."/>
            <person name="Mori H."/>
            <person name="Tajima N."/>
            <person name="Moriyama T."/>
            <person name="Ikeuchi M."/>
            <person name="Watanabe M."/>
            <person name="Wada H."/>
            <person name="Kobayashi K."/>
            <person name="Saito M."/>
            <person name="Masuda T."/>
            <person name="Sasaki-Sekimoto Y."/>
            <person name="Mashiguchi K."/>
            <person name="Awai K."/>
            <person name="Shimojima M."/>
            <person name="Masuda S."/>
            <person name="Iwai M."/>
            <person name="Nobusawa T."/>
            <person name="Narise T."/>
            <person name="Kondo S."/>
            <person name="Saito H."/>
            <person name="Sato R."/>
            <person name="Murakawa M."/>
            <person name="Ihara Y."/>
            <person name="Oshima-Yamada Y."/>
            <person name="Ohtaka K."/>
            <person name="Satoh M."/>
            <person name="Sonobe K."/>
            <person name="Ishii M."/>
            <person name="Ohtani R."/>
            <person name="Kanamori-Sato M."/>
            <person name="Honoki R."/>
            <person name="Miyazaki D."/>
            <person name="Mochizuki H."/>
            <person name="Umetsu J."/>
            <person name="Higashi K."/>
            <person name="Shibata D."/>
            <person name="Kamiya Y."/>
            <person name="Sato N."/>
            <person name="Nakamura Y."/>
            <person name="Tabata S."/>
            <person name="Ida S."/>
            <person name="Kurokawa K."/>
            <person name="Ohta H."/>
        </authorList>
    </citation>
    <scope>NUCLEOTIDE SEQUENCE [LARGE SCALE GENOMIC DNA]</scope>
    <source>
        <strain evidence="12 13">NIES-2285</strain>
    </source>
</reference>
<evidence type="ECO:0000256" key="6">
    <source>
        <dbReference type="ARBA" id="ARBA00022679"/>
    </source>
</evidence>
<keyword evidence="13" id="KW-1185">Reference proteome</keyword>
<evidence type="ECO:0000256" key="9">
    <source>
        <dbReference type="SAM" id="MobiDB-lite"/>
    </source>
</evidence>
<dbReference type="PANTHER" id="PTHR12271:SF40">
    <property type="entry name" value="POLY(A) RNA POLYMERASE GLD2"/>
    <property type="match status" value="1"/>
</dbReference>
<dbReference type="Pfam" id="PF03828">
    <property type="entry name" value="PAP_assoc"/>
    <property type="match status" value="1"/>
</dbReference>
<comment type="cofactor">
    <cofactor evidence="1">
        <name>Mn(2+)</name>
        <dbReference type="ChEBI" id="CHEBI:29035"/>
    </cofactor>
</comment>
<evidence type="ECO:0000313" key="12">
    <source>
        <dbReference type="EMBL" id="GAQ82679.1"/>
    </source>
</evidence>
<feature type="region of interest" description="Disordered" evidence="9">
    <location>
        <begin position="224"/>
        <end position="316"/>
    </location>
</feature>
<keyword evidence="7" id="KW-0479">Metal-binding</keyword>
<name>A0A1Y1HZR9_KLENI</name>
<organism evidence="12 13">
    <name type="scientific">Klebsormidium nitens</name>
    <name type="common">Green alga</name>
    <name type="synonym">Ulothrix nitens</name>
    <dbReference type="NCBI Taxonomy" id="105231"/>
    <lineage>
        <taxon>Eukaryota</taxon>
        <taxon>Viridiplantae</taxon>
        <taxon>Streptophyta</taxon>
        <taxon>Klebsormidiophyceae</taxon>
        <taxon>Klebsormidiales</taxon>
        <taxon>Klebsormidiaceae</taxon>
        <taxon>Klebsormidium</taxon>
    </lineage>
</organism>
<evidence type="ECO:0000259" key="10">
    <source>
        <dbReference type="Pfam" id="PF03828"/>
    </source>
</evidence>
<feature type="compositionally biased region" description="Gly residues" evidence="9">
    <location>
        <begin position="28"/>
        <end position="38"/>
    </location>
</feature>
<dbReference type="OMA" id="GQGFPNG"/>
<dbReference type="GO" id="GO:0043488">
    <property type="term" value="P:regulation of mRNA stability"/>
    <property type="evidence" value="ECO:0007669"/>
    <property type="project" value="UniProtKB-ARBA"/>
</dbReference>
<feature type="compositionally biased region" description="Polar residues" evidence="9">
    <location>
        <begin position="141"/>
        <end position="151"/>
    </location>
</feature>
<feature type="compositionally biased region" description="Low complexity" evidence="9">
    <location>
        <begin position="773"/>
        <end position="786"/>
    </location>
</feature>
<feature type="compositionally biased region" description="Low complexity" evidence="9">
    <location>
        <begin position="604"/>
        <end position="616"/>
    </location>
</feature>
<feature type="region of interest" description="Disordered" evidence="9">
    <location>
        <begin position="773"/>
        <end position="809"/>
    </location>
</feature>
<dbReference type="SUPFAM" id="SSF81301">
    <property type="entry name" value="Nucleotidyltransferase"/>
    <property type="match status" value="1"/>
</dbReference>
<dbReference type="GO" id="GO:0031123">
    <property type="term" value="P:RNA 3'-end processing"/>
    <property type="evidence" value="ECO:0000318"/>
    <property type="project" value="GO_Central"/>
</dbReference>
<comment type="subcellular location">
    <subcellularLocation>
        <location evidence="3">Cytoplasm</location>
    </subcellularLocation>
</comment>
<dbReference type="SUPFAM" id="SSF81631">
    <property type="entry name" value="PAP/OAS1 substrate-binding domain"/>
    <property type="match status" value="1"/>
</dbReference>
<evidence type="ECO:0000256" key="4">
    <source>
        <dbReference type="ARBA" id="ARBA00008593"/>
    </source>
</evidence>
<feature type="region of interest" description="Disordered" evidence="9">
    <location>
        <begin position="127"/>
        <end position="185"/>
    </location>
</feature>
<proteinExistence type="inferred from homology"/>
<feature type="domain" description="PAP-associated" evidence="10">
    <location>
        <begin position="1109"/>
        <end position="1168"/>
    </location>
</feature>
<evidence type="ECO:0000256" key="2">
    <source>
        <dbReference type="ARBA" id="ARBA00001946"/>
    </source>
</evidence>
<comment type="cofactor">
    <cofactor evidence="2">
        <name>Mg(2+)</name>
        <dbReference type="ChEBI" id="CHEBI:18420"/>
    </cofactor>
</comment>
<dbReference type="GO" id="GO:0046872">
    <property type="term" value="F:metal ion binding"/>
    <property type="evidence" value="ECO:0007669"/>
    <property type="project" value="UniProtKB-KW"/>
</dbReference>
<dbReference type="PANTHER" id="PTHR12271">
    <property type="entry name" value="POLY A POLYMERASE CID PAP -RELATED"/>
    <property type="match status" value="1"/>
</dbReference>
<feature type="compositionally biased region" description="Pro residues" evidence="9">
    <location>
        <begin position="265"/>
        <end position="277"/>
    </location>
</feature>
<feature type="compositionally biased region" description="Basic and acidic residues" evidence="9">
    <location>
        <begin position="693"/>
        <end position="713"/>
    </location>
</feature>
<keyword evidence="5" id="KW-0963">Cytoplasm</keyword>
<dbReference type="Pfam" id="PF22600">
    <property type="entry name" value="MTPAP-like_central"/>
    <property type="match status" value="1"/>
</dbReference>
<feature type="compositionally biased region" description="Low complexity" evidence="9">
    <location>
        <begin position="431"/>
        <end position="449"/>
    </location>
</feature>
<evidence type="ECO:0000256" key="1">
    <source>
        <dbReference type="ARBA" id="ARBA00001936"/>
    </source>
</evidence>
<gene>
    <name evidence="12" type="ORF">KFL_001200030</name>
</gene>
<evidence type="ECO:0000256" key="8">
    <source>
        <dbReference type="ARBA" id="ARBA00022842"/>
    </source>
</evidence>
<evidence type="ECO:0000256" key="7">
    <source>
        <dbReference type="ARBA" id="ARBA00022723"/>
    </source>
</evidence>
<feature type="region of interest" description="Disordered" evidence="9">
    <location>
        <begin position="424"/>
        <end position="524"/>
    </location>
</feature>
<dbReference type="AlphaFoldDB" id="A0A1Y1HZR9"/>
<dbReference type="GO" id="GO:0005737">
    <property type="term" value="C:cytoplasm"/>
    <property type="evidence" value="ECO:0007669"/>
    <property type="project" value="UniProtKB-SubCell"/>
</dbReference>
<protein>
    <submittedName>
        <fullName evidence="12">Caffeine-induced death protein 1</fullName>
    </submittedName>
</protein>
<dbReference type="InterPro" id="IPR002058">
    <property type="entry name" value="PAP_assoc"/>
</dbReference>
<dbReference type="GO" id="GO:0016779">
    <property type="term" value="F:nucleotidyltransferase activity"/>
    <property type="evidence" value="ECO:0000318"/>
    <property type="project" value="GO_Central"/>
</dbReference>
<dbReference type="Proteomes" id="UP000054558">
    <property type="component" value="Unassembled WGS sequence"/>
</dbReference>
<dbReference type="Gene3D" id="1.10.1410.10">
    <property type="match status" value="1"/>
</dbReference>
<feature type="domain" description="Poly(A) RNA polymerase mitochondrial-like central palm" evidence="11">
    <location>
        <begin position="887"/>
        <end position="1020"/>
    </location>
</feature>
<comment type="similarity">
    <text evidence="4">Belongs to the DNA polymerase type-B-like family.</text>
</comment>
<dbReference type="GO" id="GO:0010605">
    <property type="term" value="P:negative regulation of macromolecule metabolic process"/>
    <property type="evidence" value="ECO:0007669"/>
    <property type="project" value="UniProtKB-ARBA"/>
</dbReference>
<feature type="compositionally biased region" description="Basic and acidic residues" evidence="9">
    <location>
        <begin position="743"/>
        <end position="756"/>
    </location>
</feature>
<feature type="region of interest" description="Disordered" evidence="9">
    <location>
        <begin position="1"/>
        <end position="65"/>
    </location>
</feature>
<evidence type="ECO:0000256" key="5">
    <source>
        <dbReference type="ARBA" id="ARBA00022490"/>
    </source>
</evidence>
<evidence type="ECO:0000313" key="13">
    <source>
        <dbReference type="Proteomes" id="UP000054558"/>
    </source>
</evidence>
<dbReference type="Gene3D" id="3.30.460.10">
    <property type="entry name" value="Beta Polymerase, domain 2"/>
    <property type="match status" value="1"/>
</dbReference>
<feature type="region of interest" description="Disordered" evidence="9">
    <location>
        <begin position="559"/>
        <end position="758"/>
    </location>
</feature>
<feature type="compositionally biased region" description="Basic and acidic residues" evidence="9">
    <location>
        <begin position="620"/>
        <end position="671"/>
    </location>
</feature>